<evidence type="ECO:0000313" key="2">
    <source>
        <dbReference type="Proteomes" id="UP000017246"/>
    </source>
</evidence>
<proteinExistence type="predicted"/>
<sequence>MATGNSCPYALRTRHLHSRAGACVNAQCGSCALTGTASQWPMWSNQCQRACMGQRWRLPLLPPAQIDMGQSTRGTRHLGVCERRMCHL</sequence>
<dbReference type="Proteomes" id="UP000017246">
    <property type="component" value="Unassembled WGS sequence"/>
</dbReference>
<reference evidence="1" key="2">
    <citation type="submission" date="2015-11" db="EMBL/GenBank/DDBJ databases">
        <authorList>
            <person name="Zhang Y."/>
            <person name="Guo Z."/>
        </authorList>
    </citation>
    <scope>NUCLEOTIDE SEQUENCE</scope>
</reference>
<evidence type="ECO:0000313" key="1">
    <source>
        <dbReference type="EMBL" id="CUT99687.1"/>
    </source>
</evidence>
<accession>A0A0S4MPU8</accession>
<protein>
    <submittedName>
        <fullName evidence="1">Related to Bud site selection protein 3</fullName>
    </submittedName>
</protein>
<dbReference type="EMBL" id="LN902846">
    <property type="protein sequence ID" value="CUT99687.1"/>
    <property type="molecule type" value="Genomic_DNA"/>
</dbReference>
<name>A0A0S4MPU8_ECHMU</name>
<dbReference type="AlphaFoldDB" id="A0A0S4MPU8"/>
<organism evidence="1 2">
    <name type="scientific">Echinococcus multilocularis</name>
    <name type="common">Fox tapeworm</name>
    <dbReference type="NCBI Taxonomy" id="6211"/>
    <lineage>
        <taxon>Eukaryota</taxon>
        <taxon>Metazoa</taxon>
        <taxon>Spiralia</taxon>
        <taxon>Lophotrochozoa</taxon>
        <taxon>Platyhelminthes</taxon>
        <taxon>Cestoda</taxon>
        <taxon>Eucestoda</taxon>
        <taxon>Cyclophyllidea</taxon>
        <taxon>Taeniidae</taxon>
        <taxon>Echinococcus</taxon>
    </lineage>
</organism>
<keyword evidence="2" id="KW-1185">Reference proteome</keyword>
<reference evidence="1" key="1">
    <citation type="journal article" date="2013" name="Nature">
        <title>The genomes of four tapeworm species reveal adaptations to parasitism.</title>
        <authorList>
            <person name="Tsai I.J."/>
            <person name="Zarowiecki M."/>
            <person name="Holroyd N."/>
            <person name="Garciarrubio A."/>
            <person name="Sanchez-Flores A."/>
            <person name="Brooks K.L."/>
            <person name="Tracey A."/>
            <person name="Bobes R.J."/>
            <person name="Fragoso G."/>
            <person name="Sciutto E."/>
            <person name="Aslett M."/>
            <person name="Beasley H."/>
            <person name="Bennett H.M."/>
            <person name="Cai J."/>
            <person name="Camicia F."/>
            <person name="Clark R."/>
            <person name="Cucher M."/>
            <person name="De Silva N."/>
            <person name="Day T.A."/>
            <person name="Deplazes P."/>
            <person name="Estrada K."/>
            <person name="Fernandez C."/>
            <person name="Holland P.W."/>
            <person name="Hou J."/>
            <person name="Hu S."/>
            <person name="Huckvale T."/>
            <person name="Hung S.S."/>
            <person name="Kamenetzky L."/>
            <person name="Keane J.A."/>
            <person name="Kiss F."/>
            <person name="Koziol U."/>
            <person name="Lambert O."/>
            <person name="Liu K."/>
            <person name="Luo X."/>
            <person name="Luo Y."/>
            <person name="Macchiaroli N."/>
            <person name="Nichol S."/>
            <person name="Paps J."/>
            <person name="Parkinson J."/>
            <person name="Pouchkina-Stantcheva N."/>
            <person name="Riddiford N."/>
            <person name="Rosenzvit M."/>
            <person name="Salinas G."/>
            <person name="Wasmuth J.D."/>
            <person name="Zamanian M."/>
            <person name="Zheng Y."/>
            <person name="Cai X."/>
            <person name="Soberon X."/>
            <person name="Olson P.D."/>
            <person name="Laclette J.P."/>
            <person name="Brehm K."/>
            <person name="Berriman M."/>
            <person name="Garciarrubio A."/>
            <person name="Bobes R.J."/>
            <person name="Fragoso G."/>
            <person name="Sanchez-Flores A."/>
            <person name="Estrada K."/>
            <person name="Cevallos M.A."/>
            <person name="Morett E."/>
            <person name="Gonzalez V."/>
            <person name="Portillo T."/>
            <person name="Ochoa-Leyva A."/>
            <person name="Jose M.V."/>
            <person name="Sciutto E."/>
            <person name="Landa A."/>
            <person name="Jimenez L."/>
            <person name="Valdes V."/>
            <person name="Carrero J.C."/>
            <person name="Larralde C."/>
            <person name="Morales-Montor J."/>
            <person name="Limon-Lason J."/>
            <person name="Soberon X."/>
            <person name="Laclette J.P."/>
        </authorList>
    </citation>
    <scope>NUCLEOTIDE SEQUENCE [LARGE SCALE GENOMIC DNA]</scope>
</reference>